<dbReference type="PANTHER" id="PTHR45848:SF4">
    <property type="entry name" value="DUAL SPECIFICITY PROTEIN PHOSPHATASE 12"/>
    <property type="match status" value="1"/>
</dbReference>
<keyword evidence="4" id="KW-0904">Protein phosphatase</keyword>
<dbReference type="AlphaFoldDB" id="A0A7S4RD99"/>
<keyword evidence="3" id="KW-0378">Hydrolase</keyword>
<dbReference type="Gene3D" id="3.90.190.10">
    <property type="entry name" value="Protein tyrosine phosphatase superfamily"/>
    <property type="match status" value="2"/>
</dbReference>
<dbReference type="EMBL" id="HBNS01021247">
    <property type="protein sequence ID" value="CAE4610929.1"/>
    <property type="molecule type" value="Transcribed_RNA"/>
</dbReference>
<dbReference type="PROSITE" id="PS50056">
    <property type="entry name" value="TYR_PHOSPHATASE_2"/>
    <property type="match status" value="1"/>
</dbReference>
<dbReference type="EC" id="3.1.3.48" evidence="2"/>
<evidence type="ECO:0000256" key="3">
    <source>
        <dbReference type="ARBA" id="ARBA00022801"/>
    </source>
</evidence>
<dbReference type="InterPro" id="IPR000340">
    <property type="entry name" value="Dual-sp_phosphatase_cat-dom"/>
</dbReference>
<evidence type="ECO:0000256" key="4">
    <source>
        <dbReference type="ARBA" id="ARBA00022912"/>
    </source>
</evidence>
<dbReference type="GO" id="GO:0004725">
    <property type="term" value="F:protein tyrosine phosphatase activity"/>
    <property type="evidence" value="ECO:0007669"/>
    <property type="project" value="UniProtKB-EC"/>
</dbReference>
<reference evidence="6" key="1">
    <citation type="submission" date="2021-01" db="EMBL/GenBank/DDBJ databases">
        <authorList>
            <person name="Corre E."/>
            <person name="Pelletier E."/>
            <person name="Niang G."/>
            <person name="Scheremetjew M."/>
            <person name="Finn R."/>
            <person name="Kale V."/>
            <person name="Holt S."/>
            <person name="Cochrane G."/>
            <person name="Meng A."/>
            <person name="Brown T."/>
            <person name="Cohen L."/>
        </authorList>
    </citation>
    <scope>NUCLEOTIDE SEQUENCE</scope>
    <source>
        <strain evidence="6">GSO104</strain>
    </source>
</reference>
<name>A0A7S4RD99_9STRA</name>
<organism evidence="6">
    <name type="scientific">Ditylum brightwellii</name>
    <dbReference type="NCBI Taxonomy" id="49249"/>
    <lineage>
        <taxon>Eukaryota</taxon>
        <taxon>Sar</taxon>
        <taxon>Stramenopiles</taxon>
        <taxon>Ochrophyta</taxon>
        <taxon>Bacillariophyta</taxon>
        <taxon>Mediophyceae</taxon>
        <taxon>Lithodesmiophycidae</taxon>
        <taxon>Lithodesmiales</taxon>
        <taxon>Lithodesmiaceae</taxon>
        <taxon>Ditylum</taxon>
    </lineage>
</organism>
<dbReference type="InterPro" id="IPR000387">
    <property type="entry name" value="Tyr_Pase_dom"/>
</dbReference>
<protein>
    <recommendedName>
        <fullName evidence="2">protein-tyrosine-phosphatase</fullName>
        <ecNumber evidence="2">3.1.3.48</ecNumber>
    </recommendedName>
</protein>
<sequence length="419" mass="46160">MEPESIVTHKAENLANYNAILPSKTLLVGDVHSAKDDALLRRLGVTHIVSCGFDKKFARKTSSLGTRHCMCINIPDLPSSNLLWYLPRATSFIESALDNGGIVLIHCVHGQSRSCAVCVAYLMRKSIQCGNVSAGSVNDTIDQISAGMKSMGKGEGGNVHQCKSGAKTTKINNNLASIGHISGVELLHECYEFVQSSRPSMAINPGFVRQLEMFRRMGCGLDKQQHDCKGESGNCNLKTPPKSRSYAAFRAFRSKTEYGERCSVSKFFPTSILSSSSSDSTKVNRCKKCRVSLFSGDNIVSKWTESDNIALPVCDYWKDSAGGKEFASLMSSRINGQNTSKSKLFAGELKNACLKTSFMQVEPIDWMKIQMRSGIEKEDEYLQPNGKLMCPGCNTKLGNWDWHHSDPYNAIFIQTSKVD</sequence>
<dbReference type="GO" id="GO:0008138">
    <property type="term" value="F:protein tyrosine/serine/threonine phosphatase activity"/>
    <property type="evidence" value="ECO:0007669"/>
    <property type="project" value="TreeGrafter"/>
</dbReference>
<dbReference type="Pfam" id="PF00782">
    <property type="entry name" value="DSPc"/>
    <property type="match status" value="1"/>
</dbReference>
<dbReference type="InterPro" id="IPR020422">
    <property type="entry name" value="TYR_PHOSPHATASE_DUAL_dom"/>
</dbReference>
<dbReference type="SUPFAM" id="SSF52799">
    <property type="entry name" value="(Phosphotyrosine protein) phosphatases II"/>
    <property type="match status" value="1"/>
</dbReference>
<comment type="similarity">
    <text evidence="1">Belongs to the protein-tyrosine phosphatase family. Non-receptor class dual specificity subfamily.</text>
</comment>
<evidence type="ECO:0000256" key="1">
    <source>
        <dbReference type="ARBA" id="ARBA00008601"/>
    </source>
</evidence>
<feature type="domain" description="Tyrosine specific protein phosphatases" evidence="5">
    <location>
        <begin position="83"/>
        <end position="128"/>
    </location>
</feature>
<evidence type="ECO:0000256" key="2">
    <source>
        <dbReference type="ARBA" id="ARBA00013064"/>
    </source>
</evidence>
<dbReference type="PANTHER" id="PTHR45848">
    <property type="entry name" value="DUAL SPECIFICITY PROTEIN PHOSPHATASE 12 FAMILY MEMBER"/>
    <property type="match status" value="1"/>
</dbReference>
<accession>A0A7S4RD99</accession>
<dbReference type="CDD" id="cd14498">
    <property type="entry name" value="DSP"/>
    <property type="match status" value="1"/>
</dbReference>
<evidence type="ECO:0000259" key="5">
    <source>
        <dbReference type="PROSITE" id="PS50056"/>
    </source>
</evidence>
<proteinExistence type="inferred from homology"/>
<dbReference type="SMART" id="SM00195">
    <property type="entry name" value="DSPc"/>
    <property type="match status" value="1"/>
</dbReference>
<evidence type="ECO:0000313" key="6">
    <source>
        <dbReference type="EMBL" id="CAE4610929.1"/>
    </source>
</evidence>
<dbReference type="InterPro" id="IPR029021">
    <property type="entry name" value="Prot-tyrosine_phosphatase-like"/>
</dbReference>
<gene>
    <name evidence="6" type="ORF">DBRI00130_LOCUS16840</name>
</gene>